<evidence type="ECO:0000256" key="5">
    <source>
        <dbReference type="ARBA" id="ARBA00022527"/>
    </source>
</evidence>
<dbReference type="Pfam" id="PF00069">
    <property type="entry name" value="Pkinase"/>
    <property type="match status" value="1"/>
</dbReference>
<evidence type="ECO:0000256" key="8">
    <source>
        <dbReference type="ARBA" id="ARBA00022741"/>
    </source>
</evidence>
<feature type="domain" description="Protein kinase" evidence="15">
    <location>
        <begin position="33"/>
        <end position="325"/>
    </location>
</feature>
<evidence type="ECO:0000256" key="11">
    <source>
        <dbReference type="ARBA" id="ARBA00023242"/>
    </source>
</evidence>
<keyword evidence="5" id="KW-0723">Serine/threonine-protein kinase</keyword>
<dbReference type="PROSITE" id="PS00108">
    <property type="entry name" value="PROTEIN_KINASE_ST"/>
    <property type="match status" value="1"/>
</dbReference>
<dbReference type="GO" id="GO:0008384">
    <property type="term" value="F:IkappaB kinase activity"/>
    <property type="evidence" value="ECO:0007669"/>
    <property type="project" value="UniProtKB-EC"/>
</dbReference>
<accession>A0A7R9A4W0</accession>
<dbReference type="InterPro" id="IPR051180">
    <property type="entry name" value="IKK"/>
</dbReference>
<dbReference type="InterPro" id="IPR011009">
    <property type="entry name" value="Kinase-like_dom_sf"/>
</dbReference>
<dbReference type="EC" id="2.7.11.10" evidence="3"/>
<dbReference type="Gene3D" id="3.10.20.90">
    <property type="entry name" value="Phosphatidylinositol 3-kinase Catalytic Subunit, Chain A, domain 1"/>
    <property type="match status" value="1"/>
</dbReference>
<evidence type="ECO:0000256" key="9">
    <source>
        <dbReference type="ARBA" id="ARBA00022777"/>
    </source>
</evidence>
<dbReference type="InterPro" id="IPR008271">
    <property type="entry name" value="Ser/Thr_kinase_AS"/>
</dbReference>
<dbReference type="Proteomes" id="UP000677054">
    <property type="component" value="Unassembled WGS sequence"/>
</dbReference>
<dbReference type="PROSITE" id="PS50011">
    <property type="entry name" value="PROTEIN_KINASE_DOM"/>
    <property type="match status" value="1"/>
</dbReference>
<dbReference type="AlphaFoldDB" id="A0A7R9A4W0"/>
<dbReference type="GO" id="GO:0005634">
    <property type="term" value="C:nucleus"/>
    <property type="evidence" value="ECO:0007669"/>
    <property type="project" value="UniProtKB-SubCell"/>
</dbReference>
<dbReference type="EMBL" id="CAJPEV010001108">
    <property type="protein sequence ID" value="CAG0890779.1"/>
    <property type="molecule type" value="Genomic_DNA"/>
</dbReference>
<evidence type="ECO:0000259" key="15">
    <source>
        <dbReference type="PROSITE" id="PS50011"/>
    </source>
</evidence>
<gene>
    <name evidence="16" type="ORF">DSTB1V02_LOCUS6201</name>
</gene>
<evidence type="ECO:0000256" key="4">
    <source>
        <dbReference type="ARBA" id="ARBA00022490"/>
    </source>
</evidence>
<comment type="subcellular location">
    <subcellularLocation>
        <location evidence="2">Cytoplasm</location>
    </subcellularLocation>
    <subcellularLocation>
        <location evidence="1">Nucleus</location>
    </subcellularLocation>
</comment>
<keyword evidence="8" id="KW-0547">Nucleotide-binding</keyword>
<evidence type="ECO:0000313" key="17">
    <source>
        <dbReference type="Proteomes" id="UP000677054"/>
    </source>
</evidence>
<keyword evidence="4" id="KW-0963">Cytoplasm</keyword>
<evidence type="ECO:0000256" key="6">
    <source>
        <dbReference type="ARBA" id="ARBA00022553"/>
    </source>
</evidence>
<protein>
    <recommendedName>
        <fullName evidence="3">IkappaB kinase</fullName>
        <ecNumber evidence="3">2.7.11.10</ecNumber>
    </recommendedName>
</protein>
<keyword evidence="7" id="KW-0808">Transferase</keyword>
<proteinExistence type="predicted"/>
<dbReference type="GO" id="GO:0033209">
    <property type="term" value="P:tumor necrosis factor-mediated signaling pathway"/>
    <property type="evidence" value="ECO:0007669"/>
    <property type="project" value="TreeGrafter"/>
</dbReference>
<evidence type="ECO:0000256" key="3">
    <source>
        <dbReference type="ARBA" id="ARBA00012442"/>
    </source>
</evidence>
<dbReference type="Pfam" id="PF18397">
    <property type="entry name" value="IKBKB_SDD"/>
    <property type="match status" value="2"/>
</dbReference>
<dbReference type="InterPro" id="IPR000719">
    <property type="entry name" value="Prot_kinase_dom"/>
</dbReference>
<dbReference type="PANTHER" id="PTHR22969">
    <property type="entry name" value="IKB KINASE"/>
    <property type="match status" value="1"/>
</dbReference>
<reference evidence="16" key="1">
    <citation type="submission" date="2020-11" db="EMBL/GenBank/DDBJ databases">
        <authorList>
            <person name="Tran Van P."/>
        </authorList>
    </citation>
    <scope>NUCLEOTIDE SEQUENCE</scope>
</reference>
<name>A0A7R9A4W0_9CRUS</name>
<dbReference type="InterPro" id="IPR046375">
    <property type="entry name" value="IKBKB_SDD_sf"/>
</dbReference>
<dbReference type="PANTHER" id="PTHR22969:SF17">
    <property type="entry name" value="INHIBITOR OF NUCLEAR FACTOR KAPPA-B KINASE SUBUNIT BETA"/>
    <property type="match status" value="1"/>
</dbReference>
<dbReference type="OrthoDB" id="267381at2759"/>
<feature type="region of interest" description="Disordered" evidence="14">
    <location>
        <begin position="1"/>
        <end position="30"/>
    </location>
</feature>
<evidence type="ECO:0000256" key="14">
    <source>
        <dbReference type="SAM" id="MobiDB-lite"/>
    </source>
</evidence>
<dbReference type="GO" id="GO:0005524">
    <property type="term" value="F:ATP binding"/>
    <property type="evidence" value="ECO:0007669"/>
    <property type="project" value="UniProtKB-KW"/>
</dbReference>
<dbReference type="SMART" id="SM00220">
    <property type="entry name" value="S_TKc"/>
    <property type="match status" value="1"/>
</dbReference>
<keyword evidence="10" id="KW-0067">ATP-binding</keyword>
<dbReference type="Gene3D" id="1.20.1270.250">
    <property type="match status" value="1"/>
</dbReference>
<evidence type="ECO:0000256" key="1">
    <source>
        <dbReference type="ARBA" id="ARBA00004123"/>
    </source>
</evidence>
<dbReference type="Gene3D" id="1.10.510.10">
    <property type="entry name" value="Transferase(Phosphotransferase) domain 1"/>
    <property type="match status" value="1"/>
</dbReference>
<keyword evidence="9" id="KW-0418">Kinase</keyword>
<keyword evidence="13" id="KW-0175">Coiled coil</keyword>
<dbReference type="GO" id="GO:0008385">
    <property type="term" value="C:IkappaB kinase complex"/>
    <property type="evidence" value="ECO:0007669"/>
    <property type="project" value="TreeGrafter"/>
</dbReference>
<evidence type="ECO:0000256" key="10">
    <source>
        <dbReference type="ARBA" id="ARBA00022840"/>
    </source>
</evidence>
<keyword evidence="17" id="KW-1185">Reference proteome</keyword>
<keyword evidence="6" id="KW-0597">Phosphoprotein</keyword>
<evidence type="ECO:0000256" key="13">
    <source>
        <dbReference type="SAM" id="Coils"/>
    </source>
</evidence>
<dbReference type="InterPro" id="IPR041185">
    <property type="entry name" value="IKBKB_SDD"/>
</dbReference>
<dbReference type="SUPFAM" id="SSF56112">
    <property type="entry name" value="Protein kinase-like (PK-like)"/>
    <property type="match status" value="1"/>
</dbReference>
<feature type="coiled-coil region" evidence="13">
    <location>
        <begin position="471"/>
        <end position="505"/>
    </location>
</feature>
<dbReference type="GO" id="GO:0045944">
    <property type="term" value="P:positive regulation of transcription by RNA polymerase II"/>
    <property type="evidence" value="ECO:0007669"/>
    <property type="project" value="TreeGrafter"/>
</dbReference>
<organism evidence="16">
    <name type="scientific">Darwinula stevensoni</name>
    <dbReference type="NCBI Taxonomy" id="69355"/>
    <lineage>
        <taxon>Eukaryota</taxon>
        <taxon>Metazoa</taxon>
        <taxon>Ecdysozoa</taxon>
        <taxon>Arthropoda</taxon>
        <taxon>Crustacea</taxon>
        <taxon>Oligostraca</taxon>
        <taxon>Ostracoda</taxon>
        <taxon>Podocopa</taxon>
        <taxon>Podocopida</taxon>
        <taxon>Darwinulocopina</taxon>
        <taxon>Darwinuloidea</taxon>
        <taxon>Darwinulidae</taxon>
        <taxon>Darwinula</taxon>
    </lineage>
</organism>
<dbReference type="EMBL" id="LR900625">
    <property type="protein sequence ID" value="CAD7246351.1"/>
    <property type="molecule type" value="Genomic_DNA"/>
</dbReference>
<evidence type="ECO:0000313" key="16">
    <source>
        <dbReference type="EMBL" id="CAD7246351.1"/>
    </source>
</evidence>
<evidence type="ECO:0000256" key="2">
    <source>
        <dbReference type="ARBA" id="ARBA00004496"/>
    </source>
</evidence>
<sequence length="840" mass="95497">MDAAAEEDGEGARGGNADAQRNEPVDPAEVESWVKGRILGTGGFGTVTLWKQKTTGQVIALKKCRWGSDQLMSEKQKQRWEKEVEIMLRLSHPCVVSCMPVPEELQENLVTSLPMLCMECCRKGDLRRVLSQPGNCCGLPEPMVRSLVGDIASAVEYLHGNRIIHRDLKPENIVLQDLDGLIVYKLIDLGYAKELDQSSACTSFVGTVQYLAPELFLSRKYSCTVDYWSLGLVTHEAITGVRPFLPNLSPAHWMPYVEKKSSSDICIFQDAQGEVQYSHILFRQNHISRPLEHWMEEWLRLLLEWDPLKRGRHPGSGDVAVFPLLKDMLTRKVLRVFCLPECRWLYYEVESPLPSVEDIQGYVERDMGIPIPLQLLLLPEGSTPDSRKGVMQLWAPPEEEEWYVFIYDLSLVGKGKGKEKELPVLRPSVPPMVEEMLKDPKMSKERNLQKRTWAQAVFLAQSEDRLFHTMLTGLKALVMELERKREKLLHEVEKVSIELACLESRNDLFQESLALDLRKHGDNTALLRRLGSPHVVTQWRKSGEVVQGKVFVLGARVRAVEVQVDAIIKQSLTILQAPLLRLHDAETLTGFPKRSPLAHPQQPSCQITDLDRTGEVDKTAFVDMALAWLLKTKDNQLKQNRVDGGKQKRKLTCVVEAEGAYDALRHRVREGGCGIGSEKENLEMVRIIYHMFKRRDLLHKDFFSFLMDGLEARGEVVRLGNPLVNALGDMQTIGQDLLQCQIQRQNDIWTIVSTPMMGSVGGAWMDGESLLPWESLPHESLLSLASRMEHGLKDSSVVVQENTELRCRMQETWNQVLKDQREIRKEQEEWDLNLQSLGAK</sequence>
<evidence type="ECO:0000256" key="12">
    <source>
        <dbReference type="ARBA" id="ARBA00048789"/>
    </source>
</evidence>
<evidence type="ECO:0000256" key="7">
    <source>
        <dbReference type="ARBA" id="ARBA00022679"/>
    </source>
</evidence>
<dbReference type="FunFam" id="1.10.510.10:FF:000147">
    <property type="entry name" value="Inhibitor of nuclear factor kappa-B kinase subunit beta"/>
    <property type="match status" value="1"/>
</dbReference>
<comment type="catalytic activity">
    <reaction evidence="12">
        <text>L-seryl-[I-kappa-B protein] + ATP = O-phospho-L-seryl-[I-kappa-B protein] + ADP + H(+)</text>
        <dbReference type="Rhea" id="RHEA:19073"/>
        <dbReference type="Rhea" id="RHEA-COMP:13698"/>
        <dbReference type="Rhea" id="RHEA-COMP:13699"/>
        <dbReference type="ChEBI" id="CHEBI:15378"/>
        <dbReference type="ChEBI" id="CHEBI:29999"/>
        <dbReference type="ChEBI" id="CHEBI:30616"/>
        <dbReference type="ChEBI" id="CHEBI:83421"/>
        <dbReference type="ChEBI" id="CHEBI:456216"/>
        <dbReference type="EC" id="2.7.11.10"/>
    </reaction>
</comment>
<keyword evidence="11" id="KW-0539">Nucleus</keyword>